<evidence type="ECO:0000313" key="12">
    <source>
        <dbReference type="Proteomes" id="UP000309033"/>
    </source>
</evidence>
<comment type="catalytic activity">
    <reaction evidence="7 8">
        <text>CMP + ATP = CDP + ADP</text>
        <dbReference type="Rhea" id="RHEA:11600"/>
        <dbReference type="ChEBI" id="CHEBI:30616"/>
        <dbReference type="ChEBI" id="CHEBI:58069"/>
        <dbReference type="ChEBI" id="CHEBI:60377"/>
        <dbReference type="ChEBI" id="CHEBI:456216"/>
        <dbReference type="EC" id="2.7.4.25"/>
    </reaction>
</comment>
<keyword evidence="5 8" id="KW-0067">ATP-binding</keyword>
<evidence type="ECO:0000313" key="11">
    <source>
        <dbReference type="EMBL" id="TLP55196.1"/>
    </source>
</evidence>
<dbReference type="NCBIfam" id="TIGR00017">
    <property type="entry name" value="cmk"/>
    <property type="match status" value="1"/>
</dbReference>
<dbReference type="GO" id="GO:0005524">
    <property type="term" value="F:ATP binding"/>
    <property type="evidence" value="ECO:0007669"/>
    <property type="project" value="UniProtKB-UniRule"/>
</dbReference>
<dbReference type="HAMAP" id="MF_00238">
    <property type="entry name" value="Cytidyl_kinase_type1"/>
    <property type="match status" value="1"/>
</dbReference>
<feature type="binding site" evidence="8">
    <location>
        <begin position="31"/>
        <end position="39"/>
    </location>
    <ligand>
        <name>ATP</name>
        <dbReference type="ChEBI" id="CHEBI:30616"/>
    </ligand>
</feature>
<evidence type="ECO:0000256" key="1">
    <source>
        <dbReference type="ARBA" id="ARBA00009427"/>
    </source>
</evidence>
<dbReference type="CDD" id="cd02020">
    <property type="entry name" value="CMPK"/>
    <property type="match status" value="1"/>
</dbReference>
<dbReference type="OrthoDB" id="9807434at2"/>
<dbReference type="GO" id="GO:0015949">
    <property type="term" value="P:nucleobase-containing small molecule interconversion"/>
    <property type="evidence" value="ECO:0007669"/>
    <property type="project" value="TreeGrafter"/>
</dbReference>
<dbReference type="EMBL" id="VANP01000011">
    <property type="protein sequence ID" value="TLP55196.1"/>
    <property type="molecule type" value="Genomic_DNA"/>
</dbReference>
<dbReference type="GO" id="GO:0006220">
    <property type="term" value="P:pyrimidine nucleotide metabolic process"/>
    <property type="evidence" value="ECO:0007669"/>
    <property type="project" value="UniProtKB-UniRule"/>
</dbReference>
<evidence type="ECO:0000256" key="2">
    <source>
        <dbReference type="ARBA" id="ARBA00022679"/>
    </source>
</evidence>
<comment type="catalytic activity">
    <reaction evidence="6 8">
        <text>dCMP + ATP = dCDP + ADP</text>
        <dbReference type="Rhea" id="RHEA:25094"/>
        <dbReference type="ChEBI" id="CHEBI:30616"/>
        <dbReference type="ChEBI" id="CHEBI:57566"/>
        <dbReference type="ChEBI" id="CHEBI:58593"/>
        <dbReference type="ChEBI" id="CHEBI:456216"/>
        <dbReference type="EC" id="2.7.4.25"/>
    </reaction>
</comment>
<evidence type="ECO:0000259" key="10">
    <source>
        <dbReference type="Pfam" id="PF02224"/>
    </source>
</evidence>
<sequence length="243" mass="25285">MLSPGIPVASGTTIPKEKERPVSGLVVAMDGPSGSGKSSASRGVARALGLRYLDTGAMYRAVTWWMLQRGVDLEDPAAIAARSAEPTLTMTTDPDAPGVAVDGVDVNGPIRGAEVTGAVSAVSAVPEVRRRLVALQREIIASSLPGGGIVVEGRDIGTVVAPDAPVKIYLTASADARALRRTAELEGTSVEAQRAAMARRDTLDSTRKADPLAKAADAVELDTTPLDLDEVIAEVLRIVKERV</sequence>
<dbReference type="InterPro" id="IPR011994">
    <property type="entry name" value="Cytidylate_kinase_dom"/>
</dbReference>
<evidence type="ECO:0000256" key="4">
    <source>
        <dbReference type="ARBA" id="ARBA00022777"/>
    </source>
</evidence>
<name>A0A5R8YR13_9ACTN</name>
<dbReference type="PANTHER" id="PTHR21299:SF2">
    <property type="entry name" value="CYTIDYLATE KINASE"/>
    <property type="match status" value="1"/>
</dbReference>
<feature type="domain" description="Cytidylate kinase" evidence="10">
    <location>
        <begin position="27"/>
        <end position="240"/>
    </location>
</feature>
<evidence type="ECO:0000256" key="3">
    <source>
        <dbReference type="ARBA" id="ARBA00022741"/>
    </source>
</evidence>
<dbReference type="InterPro" id="IPR003136">
    <property type="entry name" value="Cytidylate_kin"/>
</dbReference>
<evidence type="ECO:0000256" key="6">
    <source>
        <dbReference type="ARBA" id="ARBA00047615"/>
    </source>
</evidence>
<accession>A0A5R8YR13</accession>
<dbReference type="GO" id="GO:0036430">
    <property type="term" value="F:CMP kinase activity"/>
    <property type="evidence" value="ECO:0007669"/>
    <property type="project" value="RHEA"/>
</dbReference>
<dbReference type="AlphaFoldDB" id="A0A5R8YR13"/>
<dbReference type="Proteomes" id="UP000309033">
    <property type="component" value="Unassembled WGS sequence"/>
</dbReference>
<evidence type="ECO:0000256" key="9">
    <source>
        <dbReference type="SAM" id="MobiDB-lite"/>
    </source>
</evidence>
<reference evidence="11" key="1">
    <citation type="submission" date="2019-05" db="EMBL/GenBank/DDBJ databases">
        <title>Isolation, diversity and antifungal activity of Actinobacteria from wheat.</title>
        <authorList>
            <person name="Yu B."/>
        </authorList>
    </citation>
    <scope>NUCLEOTIDE SEQUENCE [LARGE SCALE GENOMIC DNA]</scope>
    <source>
        <strain evidence="11">NEAU-HEGS1-5</strain>
    </source>
</reference>
<dbReference type="Gene3D" id="3.40.50.300">
    <property type="entry name" value="P-loop containing nucleotide triphosphate hydrolases"/>
    <property type="match status" value="1"/>
</dbReference>
<keyword evidence="4 8" id="KW-0418">Kinase</keyword>
<evidence type="ECO:0000256" key="5">
    <source>
        <dbReference type="ARBA" id="ARBA00022840"/>
    </source>
</evidence>
<keyword evidence="3 8" id="KW-0547">Nucleotide-binding</keyword>
<keyword evidence="8" id="KW-0963">Cytoplasm</keyword>
<feature type="region of interest" description="Disordered" evidence="9">
    <location>
        <begin position="1"/>
        <end position="22"/>
    </location>
</feature>
<proteinExistence type="inferred from homology"/>
<dbReference type="GO" id="GO:0005829">
    <property type="term" value="C:cytosol"/>
    <property type="evidence" value="ECO:0007669"/>
    <property type="project" value="TreeGrafter"/>
</dbReference>
<dbReference type="PANTHER" id="PTHR21299">
    <property type="entry name" value="CYTIDYLATE KINASE/PANTOATE-BETA-ALANINE LIGASE"/>
    <property type="match status" value="1"/>
</dbReference>
<protein>
    <recommendedName>
        <fullName evidence="8">Cytidylate kinase</fullName>
        <shortName evidence="8">CK</shortName>
        <ecNumber evidence="8">2.7.4.25</ecNumber>
    </recommendedName>
    <alternativeName>
        <fullName evidence="8">Cytidine monophosphate kinase</fullName>
        <shortName evidence="8">CMP kinase</shortName>
    </alternativeName>
</protein>
<organism evidence="11 12">
    <name type="scientific">Microbispora triticiradicis</name>
    <dbReference type="NCBI Taxonomy" id="2200763"/>
    <lineage>
        <taxon>Bacteria</taxon>
        <taxon>Bacillati</taxon>
        <taxon>Actinomycetota</taxon>
        <taxon>Actinomycetes</taxon>
        <taxon>Streptosporangiales</taxon>
        <taxon>Streptosporangiaceae</taxon>
        <taxon>Microbispora</taxon>
    </lineage>
</organism>
<comment type="similarity">
    <text evidence="1 8">Belongs to the cytidylate kinase family. Type 1 subfamily.</text>
</comment>
<comment type="caution">
    <text evidence="11">The sequence shown here is derived from an EMBL/GenBank/DDBJ whole genome shotgun (WGS) entry which is preliminary data.</text>
</comment>
<dbReference type="Pfam" id="PF02224">
    <property type="entry name" value="Cytidylate_kin"/>
    <property type="match status" value="1"/>
</dbReference>
<gene>
    <name evidence="8" type="primary">cmk</name>
    <name evidence="11" type="ORF">FED44_26095</name>
</gene>
<dbReference type="SUPFAM" id="SSF52540">
    <property type="entry name" value="P-loop containing nucleoside triphosphate hydrolases"/>
    <property type="match status" value="1"/>
</dbReference>
<evidence type="ECO:0000256" key="8">
    <source>
        <dbReference type="HAMAP-Rule" id="MF_00238"/>
    </source>
</evidence>
<evidence type="ECO:0000256" key="7">
    <source>
        <dbReference type="ARBA" id="ARBA00048478"/>
    </source>
</evidence>
<dbReference type="GO" id="GO:0036431">
    <property type="term" value="F:dCMP kinase activity"/>
    <property type="evidence" value="ECO:0007669"/>
    <property type="project" value="InterPro"/>
</dbReference>
<dbReference type="InterPro" id="IPR027417">
    <property type="entry name" value="P-loop_NTPase"/>
</dbReference>
<keyword evidence="12" id="KW-1185">Reference proteome</keyword>
<comment type="subcellular location">
    <subcellularLocation>
        <location evidence="8">Cytoplasm</location>
    </subcellularLocation>
</comment>
<keyword evidence="2 8" id="KW-0808">Transferase</keyword>
<dbReference type="EC" id="2.7.4.25" evidence="8"/>